<dbReference type="Pfam" id="PF00383">
    <property type="entry name" value="dCMP_cyt_deam_1"/>
    <property type="match status" value="1"/>
</dbReference>
<evidence type="ECO:0000256" key="7">
    <source>
        <dbReference type="ARBA" id="ARBA00022833"/>
    </source>
</evidence>
<evidence type="ECO:0000256" key="5">
    <source>
        <dbReference type="ARBA" id="ARBA00022723"/>
    </source>
</evidence>
<sequence>MSTLLTEEEVLSLLESSIKAKKCSYSPYSKFRVGAALFTSCGKIYTGCNVENVSYGLTICAEVTAYVKAVSEGYTSFKACAVSTDVKDSVHWPCGACRQFMAEFGDIEVFSTFDDKTHTVRTLKTILPSHFSVEGLRNGQSI</sequence>
<keyword evidence="6 10" id="KW-0378">Hydrolase</keyword>
<dbReference type="PANTHER" id="PTHR11644">
    <property type="entry name" value="CYTIDINE DEAMINASE"/>
    <property type="match status" value="1"/>
</dbReference>
<evidence type="ECO:0000256" key="2">
    <source>
        <dbReference type="ARBA" id="ARBA00003949"/>
    </source>
</evidence>
<evidence type="ECO:0000256" key="10">
    <source>
        <dbReference type="RuleBase" id="RU364006"/>
    </source>
</evidence>
<evidence type="ECO:0000256" key="9">
    <source>
        <dbReference type="ARBA" id="ARBA00049558"/>
    </source>
</evidence>
<reference evidence="13" key="1">
    <citation type="submission" date="2025-08" db="UniProtKB">
        <authorList>
            <consortium name="RefSeq"/>
        </authorList>
    </citation>
    <scope>IDENTIFICATION</scope>
</reference>
<dbReference type="NCBIfam" id="TIGR01354">
    <property type="entry name" value="cyt_deam_tetra"/>
    <property type="match status" value="1"/>
</dbReference>
<evidence type="ECO:0000313" key="13">
    <source>
        <dbReference type="RefSeq" id="XP_065650706.1"/>
    </source>
</evidence>
<dbReference type="Proteomes" id="UP001652625">
    <property type="component" value="Chromosome 03"/>
</dbReference>
<organism evidence="12 13">
    <name type="scientific">Hydra vulgaris</name>
    <name type="common">Hydra</name>
    <name type="synonym">Hydra attenuata</name>
    <dbReference type="NCBI Taxonomy" id="6087"/>
    <lineage>
        <taxon>Eukaryota</taxon>
        <taxon>Metazoa</taxon>
        <taxon>Cnidaria</taxon>
        <taxon>Hydrozoa</taxon>
        <taxon>Hydroidolina</taxon>
        <taxon>Anthoathecata</taxon>
        <taxon>Aplanulata</taxon>
        <taxon>Hydridae</taxon>
        <taxon>Hydra</taxon>
    </lineage>
</organism>
<dbReference type="PANTHER" id="PTHR11644:SF2">
    <property type="entry name" value="CYTIDINE DEAMINASE"/>
    <property type="match status" value="1"/>
</dbReference>
<dbReference type="InterPro" id="IPR050202">
    <property type="entry name" value="Cyt/Deoxycyt_deaminase"/>
</dbReference>
<dbReference type="RefSeq" id="XP_065650706.1">
    <property type="nucleotide sequence ID" value="XM_065794634.1"/>
</dbReference>
<evidence type="ECO:0000259" key="11">
    <source>
        <dbReference type="PROSITE" id="PS51747"/>
    </source>
</evidence>
<protein>
    <recommendedName>
        <fullName evidence="4 10">Cytidine deaminase</fullName>
        <ecNumber evidence="4 10">3.5.4.5</ecNumber>
    </recommendedName>
    <alternativeName>
        <fullName evidence="8 10">Cytidine aminohydrolase</fullName>
    </alternativeName>
</protein>
<accession>A0ABM4BNM6</accession>
<dbReference type="NCBIfam" id="NF004064">
    <property type="entry name" value="PRK05578.1"/>
    <property type="match status" value="1"/>
</dbReference>
<name>A0ABM4BNM6_HYDVU</name>
<dbReference type="EC" id="3.5.4.5" evidence="4 10"/>
<dbReference type="InterPro" id="IPR002125">
    <property type="entry name" value="CMP_dCMP_dom"/>
</dbReference>
<proteinExistence type="inferred from homology"/>
<dbReference type="GeneID" id="124808390"/>
<dbReference type="InterPro" id="IPR016193">
    <property type="entry name" value="Cytidine_deaminase-like"/>
</dbReference>
<keyword evidence="5 10" id="KW-0479">Metal-binding</keyword>
<dbReference type="SUPFAM" id="SSF53927">
    <property type="entry name" value="Cytidine deaminase-like"/>
    <property type="match status" value="1"/>
</dbReference>
<comment type="cofactor">
    <cofactor evidence="1 10">
        <name>Zn(2+)</name>
        <dbReference type="ChEBI" id="CHEBI:29105"/>
    </cofactor>
</comment>
<keyword evidence="7 10" id="KW-0862">Zinc</keyword>
<evidence type="ECO:0000256" key="6">
    <source>
        <dbReference type="ARBA" id="ARBA00022801"/>
    </source>
</evidence>
<evidence type="ECO:0000256" key="1">
    <source>
        <dbReference type="ARBA" id="ARBA00001947"/>
    </source>
</evidence>
<evidence type="ECO:0000256" key="8">
    <source>
        <dbReference type="ARBA" id="ARBA00032005"/>
    </source>
</evidence>
<evidence type="ECO:0000256" key="3">
    <source>
        <dbReference type="ARBA" id="ARBA00006576"/>
    </source>
</evidence>
<comment type="similarity">
    <text evidence="3 10">Belongs to the cytidine and deoxycytidylate deaminase family.</text>
</comment>
<dbReference type="CDD" id="cd01283">
    <property type="entry name" value="cytidine_deaminase"/>
    <property type="match status" value="1"/>
</dbReference>
<dbReference type="InterPro" id="IPR006262">
    <property type="entry name" value="Cyt_deam_tetra"/>
</dbReference>
<gene>
    <name evidence="13" type="primary">LOC124808390</name>
</gene>
<comment type="catalytic activity">
    <reaction evidence="10">
        <text>2'-deoxycytidine + H2O + H(+) = 2'-deoxyuridine + NH4(+)</text>
        <dbReference type="Rhea" id="RHEA:13433"/>
        <dbReference type="ChEBI" id="CHEBI:15377"/>
        <dbReference type="ChEBI" id="CHEBI:15378"/>
        <dbReference type="ChEBI" id="CHEBI:15698"/>
        <dbReference type="ChEBI" id="CHEBI:16450"/>
        <dbReference type="ChEBI" id="CHEBI:28938"/>
        <dbReference type="EC" id="3.5.4.5"/>
    </reaction>
</comment>
<feature type="domain" description="CMP/dCMP-type deaminase" evidence="11">
    <location>
        <begin position="8"/>
        <end position="134"/>
    </location>
</feature>
<dbReference type="Gene3D" id="3.40.140.10">
    <property type="entry name" value="Cytidine Deaminase, domain 2"/>
    <property type="match status" value="1"/>
</dbReference>
<comment type="function">
    <text evidence="2 10">This enzyme scavenges exogenous and endogenous cytidine and 2'-deoxycytidine for UMP synthesis.</text>
</comment>
<evidence type="ECO:0000256" key="4">
    <source>
        <dbReference type="ARBA" id="ARBA00012783"/>
    </source>
</evidence>
<dbReference type="PROSITE" id="PS51747">
    <property type="entry name" value="CYT_DCMP_DEAMINASES_2"/>
    <property type="match status" value="1"/>
</dbReference>
<keyword evidence="12" id="KW-1185">Reference proteome</keyword>
<comment type="catalytic activity">
    <reaction evidence="9 10">
        <text>cytidine + H2O + H(+) = uridine + NH4(+)</text>
        <dbReference type="Rhea" id="RHEA:16069"/>
        <dbReference type="ChEBI" id="CHEBI:15377"/>
        <dbReference type="ChEBI" id="CHEBI:15378"/>
        <dbReference type="ChEBI" id="CHEBI:16704"/>
        <dbReference type="ChEBI" id="CHEBI:17562"/>
        <dbReference type="ChEBI" id="CHEBI:28938"/>
        <dbReference type="EC" id="3.5.4.5"/>
    </reaction>
</comment>
<evidence type="ECO:0000313" key="12">
    <source>
        <dbReference type="Proteomes" id="UP001652625"/>
    </source>
</evidence>